<protein>
    <submittedName>
        <fullName evidence="1">Uncharacterized protein</fullName>
    </submittedName>
</protein>
<accession>A0A2I7SCC7</accession>
<dbReference type="Proteomes" id="UP000241940">
    <property type="component" value="Segment"/>
</dbReference>
<dbReference type="EMBL" id="MG727698">
    <property type="protein sequence ID" value="AUS03547.1"/>
    <property type="molecule type" value="Genomic_DNA"/>
</dbReference>
<evidence type="ECO:0000313" key="2">
    <source>
        <dbReference type="Proteomes" id="UP000241940"/>
    </source>
</evidence>
<evidence type="ECO:0000313" key="1">
    <source>
        <dbReference type="EMBL" id="AUS03547.1"/>
    </source>
</evidence>
<keyword evidence="2" id="KW-1185">Reference proteome</keyword>
<reference evidence="2" key="1">
    <citation type="submission" date="2017-12" db="EMBL/GenBank/DDBJ databases">
        <authorList>
            <person name="Dingman D."/>
            <person name="Mangohig J."/>
            <person name="Merrill B.D."/>
            <person name="Ward A.T."/>
            <person name="Berg J.A."/>
            <person name="Hilton J.A."/>
            <person name="Fajardo C.P."/>
            <person name="Walker J.K."/>
            <person name="Bakhiet N."/>
            <person name="Field C."/>
            <person name="Stahly D.P."/>
            <person name="Breakwell D.P."/>
            <person name="Grose J.H."/>
            <person name="Hope S."/>
            <person name="Tsourkas P.K."/>
        </authorList>
    </citation>
    <scope>NUCLEOTIDE SEQUENCE [LARGE SCALE GENOMIC DNA]</scope>
</reference>
<proteinExistence type="predicted"/>
<organism evidence="1 2">
    <name type="scientific">Paenibacillus phage PBL1c</name>
    <dbReference type="NCBI Taxonomy" id="2070194"/>
    <lineage>
        <taxon>Viruses</taxon>
        <taxon>Duplodnaviria</taxon>
        <taxon>Heunggongvirae</taxon>
        <taxon>Uroviricota</taxon>
        <taxon>Caudoviricetes</taxon>
        <taxon>Fernvirus</taxon>
        <taxon>Fernvirus PBL1c</taxon>
    </lineage>
</organism>
<name>A0A2I7SCC7_9CAUD</name>
<gene>
    <name evidence="1" type="ORF">PBL1C_24</name>
</gene>
<sequence length="41" mass="4875">MQKYEFLGEMVAKSFCQDLCNIFSDNFVNVQFIPTNYTQFL</sequence>